<keyword evidence="1" id="KW-0853">WD repeat</keyword>
<evidence type="ECO:0008006" key="6">
    <source>
        <dbReference type="Google" id="ProtNLM"/>
    </source>
</evidence>
<keyword evidence="5" id="KW-1185">Reference proteome</keyword>
<dbReference type="Proteomes" id="UP000095023">
    <property type="component" value="Unassembled WGS sequence"/>
</dbReference>
<sequence>MNLHNPLHSERRKAPALLSAAFNQDQGCFAIGHEKGFRVYSTDPMEARVRRDFNDGGIGIAQMLYRTNYLALVGGGRSPKFSENKVVVWDDLKKAPALSLEFYSPVLSVQLSRTRIVVCGKNKIHIYAFSSPPLRIAIYETSNNPHGICALSSNVLAFPARTEGQIQVVDLSPQGQERNLVSIVKAHKSPVRCIALSNDGALLASASEAGTIIRIHSTQTTALVHEFRRGLDRAEMYSMAFSPSARRLAVLSDKGTLHVYDSVMTPESVSTNRKHFLSVLPLLPSYFSSEWSFVSYRVREDGVSSRGVLGWSSEDSVIAIFLENGRWEKYAIVKKELTGGNEEDNNSKWELVREGWRSFEDLSDI</sequence>
<dbReference type="InterPro" id="IPR048720">
    <property type="entry name" value="PROPPIN"/>
</dbReference>
<evidence type="ECO:0000256" key="1">
    <source>
        <dbReference type="ARBA" id="ARBA00022574"/>
    </source>
</evidence>
<dbReference type="InterPro" id="IPR015943">
    <property type="entry name" value="WD40/YVTN_repeat-like_dom_sf"/>
</dbReference>
<reference evidence="5" key="1">
    <citation type="submission" date="2016-02" db="EMBL/GenBank/DDBJ databases">
        <title>Comparative genomics of biotechnologically important yeasts.</title>
        <authorList>
            <consortium name="DOE Joint Genome Institute"/>
            <person name="Riley R."/>
            <person name="Haridas S."/>
            <person name="Wolfe K.H."/>
            <person name="Lopes M.R."/>
            <person name="Hittinger C.T."/>
            <person name="Goker M."/>
            <person name="Salamov A."/>
            <person name="Wisecaver J."/>
            <person name="Long T.M."/>
            <person name="Aerts A.L."/>
            <person name="Barry K."/>
            <person name="Choi C."/>
            <person name="Clum A."/>
            <person name="Coughlan A.Y."/>
            <person name="Deshpande S."/>
            <person name="Douglass A.P."/>
            <person name="Hanson S.J."/>
            <person name="Klenk H.-P."/>
            <person name="Labutti K."/>
            <person name="Lapidus A."/>
            <person name="Lindquist E."/>
            <person name="Lipzen A."/>
            <person name="Meier-Kolthoff J.P."/>
            <person name="Ohm R.A."/>
            <person name="Otillar R.P."/>
            <person name="Pangilinan J."/>
            <person name="Peng Y."/>
            <person name="Rokas A."/>
            <person name="Rosa C.A."/>
            <person name="Scheuner C."/>
            <person name="Sibirny A.A."/>
            <person name="Slot J.C."/>
            <person name="Stielow J.B."/>
            <person name="Sun H."/>
            <person name="Kurtzman C.P."/>
            <person name="Blackwell M."/>
            <person name="Jeffries T.W."/>
            <person name="Grigoriev I.V."/>
        </authorList>
    </citation>
    <scope>NUCLEOTIDE SEQUENCE [LARGE SCALE GENOMIC DNA]</scope>
    <source>
        <strain evidence="5">NRRL Y-17796</strain>
    </source>
</reference>
<gene>
    <name evidence="4" type="ORF">CANCADRAFT_108021</name>
</gene>
<evidence type="ECO:0000256" key="3">
    <source>
        <dbReference type="ARBA" id="ARBA00025740"/>
    </source>
</evidence>
<dbReference type="Gene3D" id="2.130.10.10">
    <property type="entry name" value="YVTN repeat-like/Quinoprotein amine dehydrogenase"/>
    <property type="match status" value="1"/>
</dbReference>
<dbReference type="InterPro" id="IPR036322">
    <property type="entry name" value="WD40_repeat_dom_sf"/>
</dbReference>
<dbReference type="SUPFAM" id="SSF50978">
    <property type="entry name" value="WD40 repeat-like"/>
    <property type="match status" value="1"/>
</dbReference>
<evidence type="ECO:0000313" key="5">
    <source>
        <dbReference type="Proteomes" id="UP000095023"/>
    </source>
</evidence>
<dbReference type="SMART" id="SM00320">
    <property type="entry name" value="WD40"/>
    <property type="match status" value="3"/>
</dbReference>
<dbReference type="EMBL" id="KV453842">
    <property type="protein sequence ID" value="ODV90578.1"/>
    <property type="molecule type" value="Genomic_DNA"/>
</dbReference>
<dbReference type="AlphaFoldDB" id="A0A1E4TFX8"/>
<accession>A0A1E4TFX8</accession>
<protein>
    <recommendedName>
        <fullName evidence="6">Anaphase-promoting complex subunit 4 WD40 domain-containing protein</fullName>
    </recommendedName>
</protein>
<evidence type="ECO:0000313" key="4">
    <source>
        <dbReference type="EMBL" id="ODV90578.1"/>
    </source>
</evidence>
<evidence type="ECO:0000256" key="2">
    <source>
        <dbReference type="ARBA" id="ARBA00022737"/>
    </source>
</evidence>
<proteinExistence type="inferred from homology"/>
<organism evidence="4 5">
    <name type="scientific">Tortispora caseinolytica NRRL Y-17796</name>
    <dbReference type="NCBI Taxonomy" id="767744"/>
    <lineage>
        <taxon>Eukaryota</taxon>
        <taxon>Fungi</taxon>
        <taxon>Dikarya</taxon>
        <taxon>Ascomycota</taxon>
        <taxon>Saccharomycotina</taxon>
        <taxon>Trigonopsidomycetes</taxon>
        <taxon>Trigonopsidales</taxon>
        <taxon>Trigonopsidaceae</taxon>
        <taxon>Tortispora</taxon>
    </lineage>
</organism>
<dbReference type="OrthoDB" id="1667587at2759"/>
<dbReference type="Pfam" id="PF21032">
    <property type="entry name" value="PROPPIN"/>
    <property type="match status" value="1"/>
</dbReference>
<dbReference type="InterPro" id="IPR001680">
    <property type="entry name" value="WD40_rpt"/>
</dbReference>
<dbReference type="GO" id="GO:0005737">
    <property type="term" value="C:cytoplasm"/>
    <property type="evidence" value="ECO:0007669"/>
    <property type="project" value="UniProtKB-ARBA"/>
</dbReference>
<keyword evidence="2" id="KW-0677">Repeat</keyword>
<name>A0A1E4TFX8_9ASCO</name>
<dbReference type="PANTHER" id="PTHR11227">
    <property type="entry name" value="WD-REPEAT PROTEIN INTERACTING WITH PHOSPHOINOSIDES WIPI -RELATED"/>
    <property type="match status" value="1"/>
</dbReference>
<comment type="similarity">
    <text evidence="3">Belongs to the WD repeat PROPPIN family.</text>
</comment>